<dbReference type="NCBIfam" id="TIGR00132">
    <property type="entry name" value="gatA"/>
    <property type="match status" value="1"/>
</dbReference>
<dbReference type="GO" id="GO:0005524">
    <property type="term" value="F:ATP binding"/>
    <property type="evidence" value="ECO:0007669"/>
    <property type="project" value="UniProtKB-KW"/>
</dbReference>
<dbReference type="InterPro" id="IPR036928">
    <property type="entry name" value="AS_sf"/>
</dbReference>
<organism evidence="10">
    <name type="scientific">freshwater metagenome</name>
    <dbReference type="NCBI Taxonomy" id="449393"/>
    <lineage>
        <taxon>unclassified sequences</taxon>
        <taxon>metagenomes</taxon>
        <taxon>ecological metagenomes</taxon>
    </lineage>
</organism>
<keyword evidence="3" id="KW-0436">Ligase</keyword>
<dbReference type="GO" id="GO:0006412">
    <property type="term" value="P:translation"/>
    <property type="evidence" value="ECO:0007669"/>
    <property type="project" value="UniProtKB-KW"/>
</dbReference>
<comment type="catalytic activity">
    <reaction evidence="7">
        <text>L-glutamyl-tRNA(Gln) + L-glutamine + ATP + H2O = L-glutaminyl-tRNA(Gln) + L-glutamate + ADP + phosphate + H(+)</text>
        <dbReference type="Rhea" id="RHEA:17521"/>
        <dbReference type="Rhea" id="RHEA-COMP:9681"/>
        <dbReference type="Rhea" id="RHEA-COMP:9684"/>
        <dbReference type="ChEBI" id="CHEBI:15377"/>
        <dbReference type="ChEBI" id="CHEBI:15378"/>
        <dbReference type="ChEBI" id="CHEBI:29985"/>
        <dbReference type="ChEBI" id="CHEBI:30616"/>
        <dbReference type="ChEBI" id="CHEBI:43474"/>
        <dbReference type="ChEBI" id="CHEBI:58359"/>
        <dbReference type="ChEBI" id="CHEBI:78520"/>
        <dbReference type="ChEBI" id="CHEBI:78521"/>
        <dbReference type="ChEBI" id="CHEBI:456216"/>
        <dbReference type="EC" id="6.3.5.7"/>
    </reaction>
</comment>
<keyword evidence="5" id="KW-0067">ATP-binding</keyword>
<protein>
    <recommendedName>
        <fullName evidence="2">glutaminyl-tRNA synthase (glutamine-hydrolyzing)</fullName>
        <ecNumber evidence="2">6.3.5.7</ecNumber>
    </recommendedName>
</protein>
<dbReference type="GO" id="GO:0005739">
    <property type="term" value="C:mitochondrion"/>
    <property type="evidence" value="ECO:0007669"/>
    <property type="project" value="UniProtKB-ARBA"/>
</dbReference>
<proteinExistence type="inferred from homology"/>
<dbReference type="PANTHER" id="PTHR11895">
    <property type="entry name" value="TRANSAMIDASE"/>
    <property type="match status" value="1"/>
</dbReference>
<dbReference type="PROSITE" id="PS00571">
    <property type="entry name" value="AMIDASES"/>
    <property type="match status" value="1"/>
</dbReference>
<dbReference type="EC" id="6.3.5.7" evidence="2"/>
<evidence type="ECO:0000256" key="7">
    <source>
        <dbReference type="ARBA" id="ARBA00047407"/>
    </source>
</evidence>
<reference evidence="10" key="1">
    <citation type="submission" date="2020-05" db="EMBL/GenBank/DDBJ databases">
        <authorList>
            <person name="Chiriac C."/>
            <person name="Salcher M."/>
            <person name="Ghai R."/>
            <person name="Kavagutti S V."/>
        </authorList>
    </citation>
    <scope>NUCLEOTIDE SEQUENCE</scope>
</reference>
<feature type="domain" description="Amidase" evidence="9">
    <location>
        <begin position="26"/>
        <end position="475"/>
    </location>
</feature>
<dbReference type="InterPro" id="IPR004412">
    <property type="entry name" value="GatA"/>
</dbReference>
<dbReference type="AlphaFoldDB" id="A0A6J7G211"/>
<dbReference type="SUPFAM" id="SSF75304">
    <property type="entry name" value="Amidase signature (AS) enzymes"/>
    <property type="match status" value="1"/>
</dbReference>
<name>A0A6J7G211_9ZZZZ</name>
<dbReference type="EMBL" id="CAFBMB010000072">
    <property type="protein sequence ID" value="CAB4902071.1"/>
    <property type="molecule type" value="Genomic_DNA"/>
</dbReference>
<evidence type="ECO:0000256" key="5">
    <source>
        <dbReference type="ARBA" id="ARBA00022840"/>
    </source>
</evidence>
<dbReference type="InterPro" id="IPR000120">
    <property type="entry name" value="Amidase"/>
</dbReference>
<dbReference type="GO" id="GO:0050567">
    <property type="term" value="F:glutaminyl-tRNA synthase (glutamine-hydrolyzing) activity"/>
    <property type="evidence" value="ECO:0007669"/>
    <property type="project" value="UniProtKB-EC"/>
</dbReference>
<evidence type="ECO:0000256" key="8">
    <source>
        <dbReference type="SAM" id="MobiDB-lite"/>
    </source>
</evidence>
<dbReference type="Pfam" id="PF01425">
    <property type="entry name" value="Amidase"/>
    <property type="match status" value="1"/>
</dbReference>
<dbReference type="HAMAP" id="MF_00120">
    <property type="entry name" value="GatA"/>
    <property type="match status" value="1"/>
</dbReference>
<dbReference type="PANTHER" id="PTHR11895:SF151">
    <property type="entry name" value="GLUTAMYL-TRNA(GLN) AMIDOTRANSFERASE SUBUNIT A"/>
    <property type="match status" value="1"/>
</dbReference>
<dbReference type="GO" id="GO:0030956">
    <property type="term" value="C:glutamyl-tRNA(Gln) amidotransferase complex"/>
    <property type="evidence" value="ECO:0007669"/>
    <property type="project" value="InterPro"/>
</dbReference>
<sequence>MTDLTRQTAAQLATALADGSTTSLAVTQAHLDRIAAVDGAIHAFLHVNPELSLAAAAASDARRAAGSPLSELDGVPLAIKDVLVTTDMPSTSGSKILEGWMSPYDATVVTRAREAGLVPLGKTNMDEFAMGSSTEHSAYGPTRNPWDTDRIPGGSGGGSAAAVAAFEAPFALGSDTGGSIRQPAHITGTVGMKPTYGSVSRYGAIALASSLDQVGPCARTVLDAALLHDVIGGYDRHDSTSLKDAWPSFAEAARKGALPGSLKGLRVGVVSQYAGEAFQAGVMTRFRESLDMLATAGAEIVEVSLPSVEHAVAAYYLILPAEASSNLAKFDSVRFGMRVNPAGGGTVEQVMSATREAGFGPEVKRRIILGTYALSAGYYDAYYGSAQKVRTLIQRDFDQAFASVDVLATPTAPTTAWKLGEKLNDPLAMYAQDIATIPANLAGIPGISIPSGLAPEDGLPVGIQFLAPARHDARLYEVAAGLESLLEASWGGPLYAQAPDFDTAVPTQSTRSAVPTQSTRSAVSTQSTRSAVPTQSTRSASPTQSTRGGA</sequence>
<keyword evidence="6" id="KW-0648">Protein biosynthesis</keyword>
<dbReference type="Gene3D" id="3.90.1300.10">
    <property type="entry name" value="Amidase signature (AS) domain"/>
    <property type="match status" value="1"/>
</dbReference>
<keyword evidence="4" id="KW-0547">Nucleotide-binding</keyword>
<evidence type="ECO:0000256" key="6">
    <source>
        <dbReference type="ARBA" id="ARBA00022917"/>
    </source>
</evidence>
<gene>
    <name evidence="10" type="ORF">UFOPK3516_00987</name>
</gene>
<evidence type="ECO:0000256" key="2">
    <source>
        <dbReference type="ARBA" id="ARBA00012739"/>
    </source>
</evidence>
<comment type="similarity">
    <text evidence="1">Belongs to the amidase family. GatA subfamily.</text>
</comment>
<evidence type="ECO:0000256" key="3">
    <source>
        <dbReference type="ARBA" id="ARBA00022598"/>
    </source>
</evidence>
<feature type="region of interest" description="Disordered" evidence="8">
    <location>
        <begin position="506"/>
        <end position="550"/>
    </location>
</feature>
<evidence type="ECO:0000313" key="10">
    <source>
        <dbReference type="EMBL" id="CAB4902071.1"/>
    </source>
</evidence>
<evidence type="ECO:0000256" key="4">
    <source>
        <dbReference type="ARBA" id="ARBA00022741"/>
    </source>
</evidence>
<evidence type="ECO:0000259" key="9">
    <source>
        <dbReference type="Pfam" id="PF01425"/>
    </source>
</evidence>
<evidence type="ECO:0000256" key="1">
    <source>
        <dbReference type="ARBA" id="ARBA00008069"/>
    </source>
</evidence>
<dbReference type="InterPro" id="IPR020556">
    <property type="entry name" value="Amidase_CS"/>
</dbReference>
<accession>A0A6J7G211</accession>
<dbReference type="InterPro" id="IPR023631">
    <property type="entry name" value="Amidase_dom"/>
</dbReference>